<dbReference type="AlphaFoldDB" id="A0AAV6UJW1"/>
<dbReference type="Proteomes" id="UP000827092">
    <property type="component" value="Unassembled WGS sequence"/>
</dbReference>
<organism evidence="1 2">
    <name type="scientific">Oedothorax gibbosus</name>
    <dbReference type="NCBI Taxonomy" id="931172"/>
    <lineage>
        <taxon>Eukaryota</taxon>
        <taxon>Metazoa</taxon>
        <taxon>Ecdysozoa</taxon>
        <taxon>Arthropoda</taxon>
        <taxon>Chelicerata</taxon>
        <taxon>Arachnida</taxon>
        <taxon>Araneae</taxon>
        <taxon>Araneomorphae</taxon>
        <taxon>Entelegynae</taxon>
        <taxon>Araneoidea</taxon>
        <taxon>Linyphiidae</taxon>
        <taxon>Erigoninae</taxon>
        <taxon>Oedothorax</taxon>
    </lineage>
</organism>
<proteinExistence type="predicted"/>
<name>A0AAV6UJW1_9ARAC</name>
<evidence type="ECO:0000313" key="2">
    <source>
        <dbReference type="Proteomes" id="UP000827092"/>
    </source>
</evidence>
<dbReference type="EMBL" id="JAFNEN010000372">
    <property type="protein sequence ID" value="KAG8184506.1"/>
    <property type="molecule type" value="Genomic_DNA"/>
</dbReference>
<keyword evidence="2" id="KW-1185">Reference proteome</keyword>
<accession>A0AAV6UJW1</accession>
<protein>
    <submittedName>
        <fullName evidence="1">Uncharacterized protein</fullName>
    </submittedName>
</protein>
<reference evidence="1 2" key="1">
    <citation type="journal article" date="2022" name="Nat. Ecol. Evol.">
        <title>A masculinizing supergene underlies an exaggerated male reproductive morph in a spider.</title>
        <authorList>
            <person name="Hendrickx F."/>
            <person name="De Corte Z."/>
            <person name="Sonet G."/>
            <person name="Van Belleghem S.M."/>
            <person name="Kostlbacher S."/>
            <person name="Vangestel C."/>
        </authorList>
    </citation>
    <scope>NUCLEOTIDE SEQUENCE [LARGE SCALE GENOMIC DNA]</scope>
    <source>
        <strain evidence="1">W744_W776</strain>
    </source>
</reference>
<evidence type="ECO:0000313" key="1">
    <source>
        <dbReference type="EMBL" id="KAG8184506.1"/>
    </source>
</evidence>
<gene>
    <name evidence="1" type="ORF">JTE90_002352</name>
</gene>
<comment type="caution">
    <text evidence="1">The sequence shown here is derived from an EMBL/GenBank/DDBJ whole genome shotgun (WGS) entry which is preliminary data.</text>
</comment>
<sequence>MEEVGPECFTIPVVWTGGPAEVPGWRVVSVAVTERESKSSFTVGGGIPWGDWWTNFTSEDASNRRR</sequence>